<reference evidence="1 2" key="1">
    <citation type="submission" date="2019-06" db="EMBL/GenBank/DDBJ databases">
        <title>A novel bacterium of genus Amaricoccus, isolated from marine sediment.</title>
        <authorList>
            <person name="Huang H."/>
            <person name="Mo K."/>
            <person name="Hu Y."/>
        </authorList>
    </citation>
    <scope>NUCLEOTIDE SEQUENCE [LARGE SCALE GENOMIC DNA]</scope>
    <source>
        <strain evidence="1 2">HB172011</strain>
    </source>
</reference>
<dbReference type="AlphaFoldDB" id="A0A501WD35"/>
<dbReference type="RefSeq" id="WP_140456376.1">
    <property type="nucleotide sequence ID" value="NZ_VFRP01000058.1"/>
</dbReference>
<gene>
    <name evidence="1" type="ORF">FJM51_22675</name>
</gene>
<proteinExistence type="predicted"/>
<keyword evidence="2" id="KW-1185">Reference proteome</keyword>
<accession>A0A501WD35</accession>
<name>A0A501WD35_9RHOB</name>
<evidence type="ECO:0000313" key="2">
    <source>
        <dbReference type="Proteomes" id="UP000319255"/>
    </source>
</evidence>
<dbReference type="Proteomes" id="UP000319255">
    <property type="component" value="Unassembled WGS sequence"/>
</dbReference>
<sequence>MKALAARGGTARVKVSIHLASGASEPGDIQGIGFDLNGDVDALFTNGTMSIGSISTIGSYTGPLVHDVAEQSANADFNVQPEGYPRFILPPQLYLGSGRKPFADLVQLGG</sequence>
<comment type="caution">
    <text evidence="1">The sequence shown here is derived from an EMBL/GenBank/DDBJ whole genome shotgun (WGS) entry which is preliminary data.</text>
</comment>
<organism evidence="1 2">
    <name type="scientific">Amaricoccus solimangrovi</name>
    <dbReference type="NCBI Taxonomy" id="2589815"/>
    <lineage>
        <taxon>Bacteria</taxon>
        <taxon>Pseudomonadati</taxon>
        <taxon>Pseudomonadota</taxon>
        <taxon>Alphaproteobacteria</taxon>
        <taxon>Rhodobacterales</taxon>
        <taxon>Paracoccaceae</taxon>
        <taxon>Amaricoccus</taxon>
    </lineage>
</organism>
<dbReference type="EMBL" id="VFRP01000058">
    <property type="protein sequence ID" value="TPE45111.1"/>
    <property type="molecule type" value="Genomic_DNA"/>
</dbReference>
<dbReference type="OrthoDB" id="7856024at2"/>
<evidence type="ECO:0000313" key="1">
    <source>
        <dbReference type="EMBL" id="TPE45111.1"/>
    </source>
</evidence>
<protein>
    <submittedName>
        <fullName evidence="1">Uncharacterized protein</fullName>
    </submittedName>
</protein>